<evidence type="ECO:0000256" key="1">
    <source>
        <dbReference type="SAM" id="Phobius"/>
    </source>
</evidence>
<feature type="transmembrane region" description="Helical" evidence="1">
    <location>
        <begin position="130"/>
        <end position="155"/>
    </location>
</feature>
<accession>A0A942T2X7</accession>
<gene>
    <name evidence="3" type="ORF">KHB02_029255</name>
    <name evidence="2" type="ORF">KHB02_22360</name>
</gene>
<name>A0A942T2X7_9BACI</name>
<feature type="transmembrane region" description="Helical" evidence="1">
    <location>
        <begin position="74"/>
        <end position="94"/>
    </location>
</feature>
<organism evidence="2">
    <name type="scientific">Neobacillus citreus</name>
    <dbReference type="NCBI Taxonomy" id="2833578"/>
    <lineage>
        <taxon>Bacteria</taxon>
        <taxon>Bacillati</taxon>
        <taxon>Bacillota</taxon>
        <taxon>Bacilli</taxon>
        <taxon>Bacillales</taxon>
        <taxon>Bacillaceae</taxon>
        <taxon>Neobacillus</taxon>
    </lineage>
</organism>
<keyword evidence="1" id="KW-0472">Membrane</keyword>
<sequence>MKIKTKLPEFNEDVHLELIKSNWVPLKEPKHLVSAIFLSLPLMMINGLISRGIINLFSPLSLRDFGLHSDSISLTIDFGVIFLIIFLVILHELLHLIFIPNFIRSENTFIGLTWFGGFAATEEVISKSRFILITIAPFLIISVVLPVILGFFGLLTSTLKFLIIVNSLASSVDMLNLLLIMKQVPNNSILKNNGHKTYWNHKQTDFKF</sequence>
<feature type="transmembrane region" description="Helical" evidence="1">
    <location>
        <begin position="32"/>
        <end position="54"/>
    </location>
</feature>
<evidence type="ECO:0000313" key="4">
    <source>
        <dbReference type="Proteomes" id="UP000677265"/>
    </source>
</evidence>
<dbReference type="AlphaFoldDB" id="A0A942T2X7"/>
<reference evidence="2" key="1">
    <citation type="submission" date="2021-05" db="EMBL/GenBank/DDBJ databases">
        <title>Novel Bacillus species.</title>
        <authorList>
            <person name="Liu G."/>
        </authorList>
    </citation>
    <scope>NUCLEOTIDE SEQUENCE</scope>
    <source>
        <strain evidence="2 4">FJAT-50051</strain>
    </source>
</reference>
<dbReference type="RefSeq" id="WP_213144051.1">
    <property type="nucleotide sequence ID" value="NZ_JAGYPE020000122.1"/>
</dbReference>
<evidence type="ECO:0000313" key="2">
    <source>
        <dbReference type="EMBL" id="MBS4184141.1"/>
    </source>
</evidence>
<comment type="caution">
    <text evidence="2">The sequence shown here is derived from an EMBL/GenBank/DDBJ whole genome shotgun (WGS) entry which is preliminary data.</text>
</comment>
<proteinExistence type="predicted"/>
<protein>
    <submittedName>
        <fullName evidence="2">DUF3267 domain-containing protein</fullName>
    </submittedName>
</protein>
<dbReference type="Pfam" id="PF11667">
    <property type="entry name" value="DUF3267"/>
    <property type="match status" value="1"/>
</dbReference>
<keyword evidence="1" id="KW-0812">Transmembrane</keyword>
<keyword evidence="4" id="KW-1185">Reference proteome</keyword>
<dbReference type="InterPro" id="IPR021683">
    <property type="entry name" value="DUF3267"/>
</dbReference>
<feature type="transmembrane region" description="Helical" evidence="1">
    <location>
        <begin position="161"/>
        <end position="181"/>
    </location>
</feature>
<dbReference type="Proteomes" id="UP000677265">
    <property type="component" value="Unassembled WGS sequence"/>
</dbReference>
<keyword evidence="1" id="KW-1133">Transmembrane helix</keyword>
<dbReference type="EMBL" id="JAGYPE020000122">
    <property type="protein sequence ID" value="MCH6269624.1"/>
    <property type="molecule type" value="Genomic_DNA"/>
</dbReference>
<evidence type="ECO:0000313" key="3">
    <source>
        <dbReference type="EMBL" id="MCH6269624.1"/>
    </source>
</evidence>
<dbReference type="EMBL" id="JAGYPE010000004">
    <property type="protein sequence ID" value="MBS4184141.1"/>
    <property type="molecule type" value="Genomic_DNA"/>
</dbReference>